<keyword evidence="2" id="KW-0812">Transmembrane</keyword>
<evidence type="ECO:0000256" key="1">
    <source>
        <dbReference type="SAM" id="MobiDB-lite"/>
    </source>
</evidence>
<accession>A0AAW0BQ24</accession>
<name>A0AAW0BQ24_9AGAR</name>
<comment type="caution">
    <text evidence="3">The sequence shown here is derived from an EMBL/GenBank/DDBJ whole genome shotgun (WGS) entry which is preliminary data.</text>
</comment>
<evidence type="ECO:0000313" key="3">
    <source>
        <dbReference type="EMBL" id="KAK7028671.1"/>
    </source>
</evidence>
<protein>
    <submittedName>
        <fullName evidence="3">Uncharacterized protein</fullName>
    </submittedName>
</protein>
<proteinExistence type="predicted"/>
<dbReference type="Proteomes" id="UP001362999">
    <property type="component" value="Unassembled WGS sequence"/>
</dbReference>
<keyword evidence="2" id="KW-1133">Transmembrane helix</keyword>
<dbReference type="AlphaFoldDB" id="A0AAW0BQ24"/>
<evidence type="ECO:0000313" key="4">
    <source>
        <dbReference type="Proteomes" id="UP001362999"/>
    </source>
</evidence>
<feature type="region of interest" description="Disordered" evidence="1">
    <location>
        <begin position="14"/>
        <end position="43"/>
    </location>
</feature>
<organism evidence="3 4">
    <name type="scientific">Favolaschia claudopus</name>
    <dbReference type="NCBI Taxonomy" id="2862362"/>
    <lineage>
        <taxon>Eukaryota</taxon>
        <taxon>Fungi</taxon>
        <taxon>Dikarya</taxon>
        <taxon>Basidiomycota</taxon>
        <taxon>Agaricomycotina</taxon>
        <taxon>Agaricomycetes</taxon>
        <taxon>Agaricomycetidae</taxon>
        <taxon>Agaricales</taxon>
        <taxon>Marasmiineae</taxon>
        <taxon>Mycenaceae</taxon>
        <taxon>Favolaschia</taxon>
    </lineage>
</organism>
<dbReference type="EMBL" id="JAWWNJ010000028">
    <property type="protein sequence ID" value="KAK7028671.1"/>
    <property type="molecule type" value="Genomic_DNA"/>
</dbReference>
<sequence>MELSRILCKEEEVTSTPLSNTLEALPDDEEKPPSQHEPRSLPSGWESFVHLNGGTYYTCSENRLLTTDDIYDESTLQRVLQAFNARENGYWPVSSMLQVRARISDLEMSISHTSGELSVSFVSWDKCAIYGYVNNDLVFQPKPAFWDHLSAFPMHRKKLNRQMEVEFLSALAFGSNERILENKATTFPYEDAQIERLIRTYADLRGPVTIAPTHLVPPLTYHIARSMIPIELSRERYKYGTREARFYRDVAIPEPTWDIWIWDLFLGVILCGTPKNYRVRLQATIPNGIVALPEFRTLMRNLMSEWADSNLVATVLVSVTVGFLAVPDITNLQRTFTLISSLCAMTSIVTGLHHVWQHREKIDIEKDDAYRYLHYLDIRQCLGKRSDIKSTDGRPPVPNLTLSAALLALPLATLQWSVLSFTLAIATYALQFQSQSQPSDSEGNGDSEINKGGSHLQVLFIVLLSLLGALALCVFLFFWRIWAPPLHREAEVGHDANLVSVPEVGWFVRAVRKVMVGVGMRQVGDLDVDGGGQA</sequence>
<gene>
    <name evidence="3" type="ORF">R3P38DRAFT_3267522</name>
</gene>
<keyword evidence="4" id="KW-1185">Reference proteome</keyword>
<evidence type="ECO:0000256" key="2">
    <source>
        <dbReference type="SAM" id="Phobius"/>
    </source>
</evidence>
<feature type="transmembrane region" description="Helical" evidence="2">
    <location>
        <begin position="458"/>
        <end position="479"/>
    </location>
</feature>
<keyword evidence="2" id="KW-0472">Membrane</keyword>
<reference evidence="3 4" key="1">
    <citation type="journal article" date="2024" name="J Genomics">
        <title>Draft genome sequencing and assembly of Favolaschia claudopus CIRM-BRFM 2984 isolated from oak limbs.</title>
        <authorList>
            <person name="Navarro D."/>
            <person name="Drula E."/>
            <person name="Chaduli D."/>
            <person name="Cazenave R."/>
            <person name="Ahrendt S."/>
            <person name="Wang J."/>
            <person name="Lipzen A."/>
            <person name="Daum C."/>
            <person name="Barry K."/>
            <person name="Grigoriev I.V."/>
            <person name="Favel A."/>
            <person name="Rosso M.N."/>
            <person name="Martin F."/>
        </authorList>
    </citation>
    <scope>NUCLEOTIDE SEQUENCE [LARGE SCALE GENOMIC DNA]</scope>
    <source>
        <strain evidence="3 4">CIRM-BRFM 2984</strain>
    </source>
</reference>